<evidence type="ECO:0000256" key="3">
    <source>
        <dbReference type="ARBA" id="ARBA00022722"/>
    </source>
</evidence>
<dbReference type="Pfam" id="PF07927">
    <property type="entry name" value="HicA_toxin"/>
    <property type="match status" value="1"/>
</dbReference>
<dbReference type="SUPFAM" id="SSF54786">
    <property type="entry name" value="YcfA/nrd intein domain"/>
    <property type="match status" value="1"/>
</dbReference>
<keyword evidence="5" id="KW-0378">Hydrolase</keyword>
<dbReference type="InterPro" id="IPR012933">
    <property type="entry name" value="HicA_mRNA_interferase"/>
</dbReference>
<name>A0ABV1CBH5_9FIRM</name>
<keyword evidence="6" id="KW-0694">RNA-binding</keyword>
<reference evidence="8 9" key="1">
    <citation type="submission" date="2024-03" db="EMBL/GenBank/DDBJ databases">
        <title>Human intestinal bacterial collection.</title>
        <authorList>
            <person name="Pauvert C."/>
            <person name="Hitch T.C.A."/>
            <person name="Clavel T."/>
        </authorList>
    </citation>
    <scope>NUCLEOTIDE SEQUENCE [LARGE SCALE GENOMIC DNA]</scope>
    <source>
        <strain evidence="8 9">CLA-SR-H025</strain>
    </source>
</reference>
<evidence type="ECO:0000256" key="6">
    <source>
        <dbReference type="ARBA" id="ARBA00022884"/>
    </source>
</evidence>
<keyword evidence="2" id="KW-1277">Toxin-antitoxin system</keyword>
<protein>
    <submittedName>
        <fullName evidence="8">Type II toxin-antitoxin system HicA family toxin</fullName>
    </submittedName>
</protein>
<evidence type="ECO:0000256" key="4">
    <source>
        <dbReference type="ARBA" id="ARBA00022759"/>
    </source>
</evidence>
<keyword evidence="9" id="KW-1185">Reference proteome</keyword>
<evidence type="ECO:0000313" key="9">
    <source>
        <dbReference type="Proteomes" id="UP001447979"/>
    </source>
</evidence>
<comment type="caution">
    <text evidence="8">The sequence shown here is derived from an EMBL/GenBank/DDBJ whole genome shotgun (WGS) entry which is preliminary data.</text>
</comment>
<dbReference type="Proteomes" id="UP001447979">
    <property type="component" value="Unassembled WGS sequence"/>
</dbReference>
<proteinExistence type="inferred from homology"/>
<dbReference type="InterPro" id="IPR038570">
    <property type="entry name" value="HicA_sf"/>
</dbReference>
<evidence type="ECO:0000256" key="1">
    <source>
        <dbReference type="ARBA" id="ARBA00006620"/>
    </source>
</evidence>
<organism evidence="8 9">
    <name type="scientific">Peptoniphilus hominis</name>
    <name type="common">ex Hitch et al. 2025</name>
    <dbReference type="NCBI Taxonomy" id="3133174"/>
    <lineage>
        <taxon>Bacteria</taxon>
        <taxon>Bacillati</taxon>
        <taxon>Bacillota</taxon>
        <taxon>Tissierellia</taxon>
        <taxon>Tissierellales</taxon>
        <taxon>Peptoniphilaceae</taxon>
        <taxon>Peptoniphilus</taxon>
    </lineage>
</organism>
<dbReference type="Gene3D" id="3.30.920.30">
    <property type="entry name" value="Hypothetical protein"/>
    <property type="match status" value="1"/>
</dbReference>
<dbReference type="RefSeq" id="WP_349169815.1">
    <property type="nucleotide sequence ID" value="NZ_JBBMFO010000001.1"/>
</dbReference>
<accession>A0ABV1CBH5</accession>
<keyword evidence="3" id="KW-0540">Nuclease</keyword>
<evidence type="ECO:0000256" key="2">
    <source>
        <dbReference type="ARBA" id="ARBA00022649"/>
    </source>
</evidence>
<keyword evidence="7" id="KW-0346">Stress response</keyword>
<evidence type="ECO:0000313" key="8">
    <source>
        <dbReference type="EMBL" id="MEQ2400140.1"/>
    </source>
</evidence>
<evidence type="ECO:0000256" key="5">
    <source>
        <dbReference type="ARBA" id="ARBA00022801"/>
    </source>
</evidence>
<keyword evidence="4" id="KW-0255">Endonuclease</keyword>
<evidence type="ECO:0000256" key="7">
    <source>
        <dbReference type="ARBA" id="ARBA00023016"/>
    </source>
</evidence>
<sequence>MASVEKIIEKMRRQPNGISYKEIDKVLIYLGYELKRGKGDHFNYRKKGKPIYTLVKQNPVKKYLVDEVLKIIDES</sequence>
<gene>
    <name evidence="8" type="ORF">WMO19_00825</name>
</gene>
<comment type="similarity">
    <text evidence="1">Belongs to the HicA mRNA interferase family.</text>
</comment>
<dbReference type="EMBL" id="JBBMFO010000001">
    <property type="protein sequence ID" value="MEQ2400140.1"/>
    <property type="molecule type" value="Genomic_DNA"/>
</dbReference>